<keyword evidence="12" id="KW-1185">Reference proteome</keyword>
<dbReference type="EMBL" id="OU015568">
    <property type="protein sequence ID" value="CAG5090591.1"/>
    <property type="molecule type" value="Genomic_DNA"/>
</dbReference>
<sequence length="562" mass="66878">MRNQFKIFCIIVFPLTFLLYYGSFKYLRENQANQVRDDHYRRNIADQNKISDDLSFIKNELIKIKEAQNIHPKQKAKENQLNPVEDEQTVVEKIVEKKIFIYDEHPHKPWKNQQLNEYIGEFGRTDSNFCQKKEHIYFLKTSKTGGTTFANILQRFGYRRPGTNFLMGECGNGAMFFANGELPFNLDVCFVGRDFKQRPKFDLSFVHMKYNRTAVDELMQPDTFKVSILRDPVENFISSWRYYNGLIKDLRGKVMNDVPVDKRPAEGEDPDYFLEIEQFLTKPADYLEDYAYSHAGHLMVMNPQLIFFGVPSYLLKMNYQFGHQLVDTWLHNIADDFDHILILEDIDRSLAILMLKLCWSIEDVAHLKLNSMKKNDQKLSAGSNKRLRDFNWGDVRLYNYFKSIHDRQIKEIGEDRINEIAKRIEARANQISDECLETVKSGDTWIQTLKLKEEKRKNQTCFMMTKDMGPYIHEDQVTRWKQEYPTWRMPEKDLEKMQFKGSQTPDFCSKDKFAEFLTKREKNYRAFLNWETNEYDFLPTPPKYLDEFRKPTGKEEFFRILN</sequence>
<keyword evidence="3" id="KW-0808">Transferase</keyword>
<dbReference type="SUPFAM" id="SSF52540">
    <property type="entry name" value="P-loop containing nucleoside triphosphate hydrolases"/>
    <property type="match status" value="1"/>
</dbReference>
<feature type="transmembrane region" description="Helical" evidence="10">
    <location>
        <begin position="7"/>
        <end position="24"/>
    </location>
</feature>
<evidence type="ECO:0000256" key="6">
    <source>
        <dbReference type="ARBA" id="ARBA00022989"/>
    </source>
</evidence>
<keyword evidence="7" id="KW-0333">Golgi apparatus</keyword>
<accession>A0ABN7S6H9</accession>
<evidence type="ECO:0000256" key="9">
    <source>
        <dbReference type="ARBA" id="ARBA00023180"/>
    </source>
</evidence>
<dbReference type="InterPro" id="IPR027417">
    <property type="entry name" value="P-loop_NTPase"/>
</dbReference>
<organism evidence="11 12">
    <name type="scientific">Oikopleura dioica</name>
    <name type="common">Tunicate</name>
    <dbReference type="NCBI Taxonomy" id="34765"/>
    <lineage>
        <taxon>Eukaryota</taxon>
        <taxon>Metazoa</taxon>
        <taxon>Chordata</taxon>
        <taxon>Tunicata</taxon>
        <taxon>Appendicularia</taxon>
        <taxon>Copelata</taxon>
        <taxon>Oikopleuridae</taxon>
        <taxon>Oikopleura</taxon>
    </lineage>
</organism>
<dbReference type="PANTHER" id="PTHR14647:SF87">
    <property type="entry name" value="PUTATIVE-RELATED"/>
    <property type="match status" value="1"/>
</dbReference>
<keyword evidence="4 10" id="KW-0812">Transmembrane</keyword>
<evidence type="ECO:0000256" key="2">
    <source>
        <dbReference type="ARBA" id="ARBA00008124"/>
    </source>
</evidence>
<evidence type="ECO:0000256" key="8">
    <source>
        <dbReference type="ARBA" id="ARBA00023136"/>
    </source>
</evidence>
<dbReference type="PANTHER" id="PTHR14647">
    <property type="entry name" value="GALACTOSE-3-O-SULFOTRANSFERASE"/>
    <property type="match status" value="1"/>
</dbReference>
<evidence type="ECO:0000256" key="3">
    <source>
        <dbReference type="ARBA" id="ARBA00022679"/>
    </source>
</evidence>
<evidence type="ECO:0000313" key="11">
    <source>
        <dbReference type="EMBL" id="CAG5090591.1"/>
    </source>
</evidence>
<keyword evidence="5" id="KW-0735">Signal-anchor</keyword>
<evidence type="ECO:0000313" key="12">
    <source>
        <dbReference type="Proteomes" id="UP001158576"/>
    </source>
</evidence>
<keyword evidence="8 10" id="KW-0472">Membrane</keyword>
<protein>
    <submittedName>
        <fullName evidence="11">Oidioi.mRNA.OKI2018_I69.PAR.g12657.t1.cds</fullName>
    </submittedName>
</protein>
<gene>
    <name evidence="11" type="ORF">OKIOD_LOCUS4215</name>
</gene>
<dbReference type="Proteomes" id="UP001158576">
    <property type="component" value="Chromosome PAR"/>
</dbReference>
<evidence type="ECO:0000256" key="10">
    <source>
        <dbReference type="SAM" id="Phobius"/>
    </source>
</evidence>
<evidence type="ECO:0000256" key="1">
    <source>
        <dbReference type="ARBA" id="ARBA00004323"/>
    </source>
</evidence>
<evidence type="ECO:0000256" key="4">
    <source>
        <dbReference type="ARBA" id="ARBA00022692"/>
    </source>
</evidence>
<comment type="subcellular location">
    <subcellularLocation>
        <location evidence="1">Golgi apparatus membrane</location>
        <topology evidence="1">Single-pass type II membrane protein</topology>
    </subcellularLocation>
</comment>
<name>A0ABN7S6H9_OIKDI</name>
<proteinExistence type="inferred from homology"/>
<dbReference type="InterPro" id="IPR009729">
    <property type="entry name" value="Gal-3-0_sulfotransfrase"/>
</dbReference>
<evidence type="ECO:0000256" key="7">
    <source>
        <dbReference type="ARBA" id="ARBA00023034"/>
    </source>
</evidence>
<comment type="similarity">
    <text evidence="2">Belongs to the galactose-3-O-sulfotransferase family.</text>
</comment>
<reference evidence="11 12" key="1">
    <citation type="submission" date="2021-04" db="EMBL/GenBank/DDBJ databases">
        <authorList>
            <person name="Bliznina A."/>
        </authorList>
    </citation>
    <scope>NUCLEOTIDE SEQUENCE [LARGE SCALE GENOMIC DNA]</scope>
</reference>
<evidence type="ECO:0000256" key="5">
    <source>
        <dbReference type="ARBA" id="ARBA00022968"/>
    </source>
</evidence>
<keyword evidence="6 10" id="KW-1133">Transmembrane helix</keyword>
<dbReference type="Gene3D" id="3.40.50.300">
    <property type="entry name" value="P-loop containing nucleotide triphosphate hydrolases"/>
    <property type="match status" value="1"/>
</dbReference>
<dbReference type="Pfam" id="PF06990">
    <property type="entry name" value="Gal-3-0_sulfotr"/>
    <property type="match status" value="1"/>
</dbReference>
<keyword evidence="9" id="KW-0325">Glycoprotein</keyword>